<evidence type="ECO:0000313" key="2">
    <source>
        <dbReference type="Proteomes" id="UP001519345"/>
    </source>
</evidence>
<gene>
    <name evidence="1" type="ORF">J2Z83_002822</name>
</gene>
<organism evidence="1 2">
    <name type="scientific">Virgibacillus natechei</name>
    <dbReference type="NCBI Taxonomy" id="1216297"/>
    <lineage>
        <taxon>Bacteria</taxon>
        <taxon>Bacillati</taxon>
        <taxon>Bacillota</taxon>
        <taxon>Bacilli</taxon>
        <taxon>Bacillales</taxon>
        <taxon>Bacillaceae</taxon>
        <taxon>Virgibacillus</taxon>
    </lineage>
</organism>
<proteinExistence type="predicted"/>
<comment type="caution">
    <text evidence="1">The sequence shown here is derived from an EMBL/GenBank/DDBJ whole genome shotgun (WGS) entry which is preliminary data.</text>
</comment>
<dbReference type="EMBL" id="JAGGKX010000016">
    <property type="protein sequence ID" value="MBP1970686.1"/>
    <property type="molecule type" value="Genomic_DNA"/>
</dbReference>
<accession>A0ABS4IK19</accession>
<dbReference type="SUPFAM" id="SSF56645">
    <property type="entry name" value="Acyl-CoA dehydrogenase NM domain-like"/>
    <property type="match status" value="1"/>
</dbReference>
<name>A0ABS4IK19_9BACI</name>
<dbReference type="Gene3D" id="2.40.110.10">
    <property type="entry name" value="Butyryl-CoA Dehydrogenase, subunit A, domain 2"/>
    <property type="match status" value="1"/>
</dbReference>
<keyword evidence="2" id="KW-1185">Reference proteome</keyword>
<dbReference type="InterPro" id="IPR046373">
    <property type="entry name" value="Acyl-CoA_Oxase/DH_mid-dom_sf"/>
</dbReference>
<dbReference type="Proteomes" id="UP001519345">
    <property type="component" value="Unassembled WGS sequence"/>
</dbReference>
<sequence>MTICKINIATSGVHARPITIDAPSTGIPSNASNPPEIHFKILDTDLGSLPSVSNLGEGHWFGIVAGSDDNSRIMACVPCDLAGLSLKGKNDYLGINGSATYVCRFDNCFVPDHFVLSEDADAFIKKVRPTFLLYQIPLGLGVTGASIESIQRRQTKQIGSNHYLQVQPDELKAIYHKQRKSVYDYMEAHVDTLEWQTLAQIRLDVTYLTLRSVEASMLHNGGAGYLNKSQPARKLREAYFLANLTPTVKQLEKILA</sequence>
<dbReference type="InterPro" id="IPR009100">
    <property type="entry name" value="AcylCoA_DH/oxidase_NM_dom_sf"/>
</dbReference>
<protein>
    <submittedName>
        <fullName evidence="1">Alkylation response protein AidB-like acyl-CoA dehydrogenase</fullName>
    </submittedName>
</protein>
<reference evidence="1 2" key="1">
    <citation type="submission" date="2021-03" db="EMBL/GenBank/DDBJ databases">
        <title>Genomic Encyclopedia of Type Strains, Phase IV (KMG-IV): sequencing the most valuable type-strain genomes for metagenomic binning, comparative biology and taxonomic classification.</title>
        <authorList>
            <person name="Goeker M."/>
        </authorList>
    </citation>
    <scope>NUCLEOTIDE SEQUENCE [LARGE SCALE GENOMIC DNA]</scope>
    <source>
        <strain evidence="1 2">DSM 25609</strain>
    </source>
</reference>
<evidence type="ECO:0000313" key="1">
    <source>
        <dbReference type="EMBL" id="MBP1970686.1"/>
    </source>
</evidence>